<dbReference type="EMBL" id="AGSI01000014">
    <property type="protein sequence ID" value="EIE20815.1"/>
    <property type="molecule type" value="Genomic_DNA"/>
</dbReference>
<dbReference type="PANTHER" id="PTHR17920">
    <property type="entry name" value="TRANSMEMBRANE AND COILED-COIL DOMAIN-CONTAINING PROTEIN 4 TMCO4"/>
    <property type="match status" value="1"/>
</dbReference>
<comment type="subcellular location">
    <subcellularLocation>
        <location evidence="1">Membrane</location>
        <topology evidence="1">Multi-pass membrane protein</topology>
    </subcellularLocation>
</comment>
<keyword evidence="8" id="KW-1185">Reference proteome</keyword>
<dbReference type="Pfam" id="PF05277">
    <property type="entry name" value="DUF726"/>
    <property type="match status" value="2"/>
</dbReference>
<feature type="region of interest" description="Disordered" evidence="6">
    <location>
        <begin position="234"/>
        <end position="314"/>
    </location>
</feature>
<dbReference type="KEGG" id="csl:COCSUDRAFT_43716"/>
<feature type="compositionally biased region" description="Polar residues" evidence="6">
    <location>
        <begin position="337"/>
        <end position="364"/>
    </location>
</feature>
<dbReference type="PANTHER" id="PTHR17920:SF3">
    <property type="entry name" value="TRANSMEMBRANE AND COILED-COIL DOMAIN-CONTAINING PROTEIN 4"/>
    <property type="match status" value="1"/>
</dbReference>
<evidence type="ECO:0000256" key="5">
    <source>
        <dbReference type="ARBA" id="ARBA00023136"/>
    </source>
</evidence>
<feature type="compositionally biased region" description="Polar residues" evidence="6">
    <location>
        <begin position="434"/>
        <end position="452"/>
    </location>
</feature>
<feature type="compositionally biased region" description="Low complexity" evidence="6">
    <location>
        <begin position="801"/>
        <end position="814"/>
    </location>
</feature>
<protein>
    <submittedName>
        <fullName evidence="7">DUF726-domain-containing protein</fullName>
    </submittedName>
</protein>
<evidence type="ECO:0000256" key="1">
    <source>
        <dbReference type="ARBA" id="ARBA00004141"/>
    </source>
</evidence>
<evidence type="ECO:0000256" key="6">
    <source>
        <dbReference type="SAM" id="MobiDB-lite"/>
    </source>
</evidence>
<dbReference type="InterPro" id="IPR029058">
    <property type="entry name" value="AB_hydrolase_fold"/>
</dbReference>
<gene>
    <name evidence="7" type="ORF">COCSUDRAFT_43716</name>
</gene>
<dbReference type="OrthoDB" id="515183at2759"/>
<dbReference type="eggNOG" id="KOG2385">
    <property type="taxonomic scope" value="Eukaryota"/>
</dbReference>
<evidence type="ECO:0000256" key="2">
    <source>
        <dbReference type="ARBA" id="ARBA00009824"/>
    </source>
</evidence>
<keyword evidence="3" id="KW-0812">Transmembrane</keyword>
<feature type="region of interest" description="Disordered" evidence="6">
    <location>
        <begin position="434"/>
        <end position="474"/>
    </location>
</feature>
<feature type="region of interest" description="Disordered" evidence="6">
    <location>
        <begin position="759"/>
        <end position="778"/>
    </location>
</feature>
<feature type="region of interest" description="Disordered" evidence="6">
    <location>
        <begin position="327"/>
        <end position="414"/>
    </location>
</feature>
<comment type="caution">
    <text evidence="7">The sequence shown here is derived from an EMBL/GenBank/DDBJ whole genome shotgun (WGS) entry which is preliminary data.</text>
</comment>
<feature type="region of interest" description="Disordered" evidence="6">
    <location>
        <begin position="793"/>
        <end position="886"/>
    </location>
</feature>
<dbReference type="Proteomes" id="UP000007264">
    <property type="component" value="Unassembled WGS sequence"/>
</dbReference>
<feature type="compositionally biased region" description="Low complexity" evidence="6">
    <location>
        <begin position="282"/>
        <end position="297"/>
    </location>
</feature>
<accession>I0YQZ6</accession>
<evidence type="ECO:0000313" key="8">
    <source>
        <dbReference type="Proteomes" id="UP000007264"/>
    </source>
</evidence>
<dbReference type="GeneID" id="17038794"/>
<dbReference type="GO" id="GO:0016020">
    <property type="term" value="C:membrane"/>
    <property type="evidence" value="ECO:0007669"/>
    <property type="project" value="UniProtKB-SubCell"/>
</dbReference>
<feature type="compositionally biased region" description="Polar residues" evidence="6">
    <location>
        <begin position="815"/>
        <end position="824"/>
    </location>
</feature>
<feature type="compositionally biased region" description="Basic residues" evidence="6">
    <location>
        <begin position="404"/>
        <end position="414"/>
    </location>
</feature>
<evidence type="ECO:0000256" key="3">
    <source>
        <dbReference type="ARBA" id="ARBA00022692"/>
    </source>
</evidence>
<dbReference type="AlphaFoldDB" id="I0YQZ6"/>
<evidence type="ECO:0000313" key="7">
    <source>
        <dbReference type="EMBL" id="EIE20815.1"/>
    </source>
</evidence>
<organism evidence="7 8">
    <name type="scientific">Coccomyxa subellipsoidea (strain C-169)</name>
    <name type="common">Green microalga</name>
    <dbReference type="NCBI Taxonomy" id="574566"/>
    <lineage>
        <taxon>Eukaryota</taxon>
        <taxon>Viridiplantae</taxon>
        <taxon>Chlorophyta</taxon>
        <taxon>core chlorophytes</taxon>
        <taxon>Trebouxiophyceae</taxon>
        <taxon>Trebouxiophyceae incertae sedis</taxon>
        <taxon>Coccomyxaceae</taxon>
        <taxon>Coccomyxa</taxon>
        <taxon>Coccomyxa subellipsoidea</taxon>
    </lineage>
</organism>
<comment type="similarity">
    <text evidence="2">Belongs to the TMCO4 family.</text>
</comment>
<sequence length="1156" mass="122561">MWVLHGCLRAGNEDDWEAEADRAEEHKGPSEAVWAAFWGWDCCGPAGVLDRLYSALKIPERSWSGLKRLPEVGGITFERRQHYLQLVSSFLQVLDSTLPAAHVTGRSYRALSDASTQRPQASRTHVGYLPKVDDMLGLTESPSRASQGRPLPDTPGNAAAEDPFAASAHVHPDSVPGSSGDARSGQQAEGAGTAEAAGEDTVLERETEQLLDDSDSELEADLVFAHLMARRPGAHAVEPSAAEQPEQVAQPDEAGSTLAEAPQNPEDGFRDGGFGEPDRQAGEPASAGAGEEASSASVQQTPRRADPGEASKQTQAINSDLMSSMIHSPDASAEQPPGTSHASLPPMQSEQFVTSRATQDTQAQRHAYAASTGEQPAVDSDAIASVSGKGGAEGPGEALEGKLTRRLGQKRAKPSHKAVAAMWELLESCIAQPQPQETTQGTAQFFSNSSNPPVLKQGQEPEGPLQRAAKRHPPRARWYDARSRIALRRVASWLNVPWPTVANFEHLLAYQLLLPADEPDGRKKRAATAWENSVWAAKIGATTVGIGALFALTGGLAAPAIASGIGAAITLAGGGAAAAAGTSGFLATTAGTAAVVSSMGVAGGSYAGTHMARRIGNVKEFGFWEVNESTLLNVDEVPPPLESSGSLKGSASLDALDKNEQHNISPLKEAEQLKGAPEKQAARAGKEDSEQGWASSWDDAQAAPVTPQQKRPAEPNPTFSPRGELDAFLQYRSPNDPKPPSNHSRASSVAVELKELQPSAHGRSLMDEDPPAPDLDAGHISFAAIPRMGAPSVVVSERSPRPQTSPSTSTAAQSGSEQASNVSSEKPVGSARGQDSGKLGGESGTGAAGEADKKTSPGMARGNVYGSSASLDSLGEPKKKRGGSDKEGIRWLWKPKFREPPLLCAPISPHSRTDDMRMSLTIGVNGWVGDRKDYLKIWSTLKAPDSEVFTLVWESKELLALNTAIASFMAQQAYQEIAKLTITHFFYTGLVAAFATPWLLMIDHAWVVALDRAQKAGVLLAHTLMAGGHGDRPVILVGYSMGARLIFHCLLELCRNNAKGVVEHVVLMGVPVSTRLERWAMARSAVAGRFVNAYSRRDWVLGLIYRGANGFVKGAGGLCPMKCPGVENINLTSIIAGHFDYIAKMPDILELVAIYG</sequence>
<feature type="compositionally biased region" description="Gly residues" evidence="6">
    <location>
        <begin position="838"/>
        <end position="847"/>
    </location>
</feature>
<dbReference type="SUPFAM" id="SSF53474">
    <property type="entry name" value="alpha/beta-Hydrolases"/>
    <property type="match status" value="1"/>
</dbReference>
<feature type="region of interest" description="Disordered" evidence="6">
    <location>
        <begin position="136"/>
        <end position="201"/>
    </location>
</feature>
<dbReference type="InterPro" id="IPR007941">
    <property type="entry name" value="DUF726"/>
</dbReference>
<proteinExistence type="inferred from homology"/>
<reference evidence="7 8" key="1">
    <citation type="journal article" date="2012" name="Genome Biol.">
        <title>The genome of the polar eukaryotic microalga coccomyxa subellipsoidea reveals traits of cold adaptation.</title>
        <authorList>
            <person name="Blanc G."/>
            <person name="Agarkova I."/>
            <person name="Grimwood J."/>
            <person name="Kuo A."/>
            <person name="Brueggeman A."/>
            <person name="Dunigan D."/>
            <person name="Gurnon J."/>
            <person name="Ladunga I."/>
            <person name="Lindquist E."/>
            <person name="Lucas S."/>
            <person name="Pangilinan J."/>
            <person name="Proschold T."/>
            <person name="Salamov A."/>
            <person name="Schmutz J."/>
            <person name="Weeks D."/>
            <person name="Yamada T."/>
            <person name="Claverie J.M."/>
            <person name="Grigoriev I."/>
            <person name="Van Etten J."/>
            <person name="Lomsadze A."/>
            <person name="Borodovsky M."/>
        </authorList>
    </citation>
    <scope>NUCLEOTIDE SEQUENCE [LARGE SCALE GENOMIC DNA]</scope>
    <source>
        <strain evidence="7 8">C-169</strain>
    </source>
</reference>
<evidence type="ECO:0000256" key="4">
    <source>
        <dbReference type="ARBA" id="ARBA00022989"/>
    </source>
</evidence>
<feature type="compositionally biased region" description="Basic and acidic residues" evidence="6">
    <location>
        <begin position="668"/>
        <end position="689"/>
    </location>
</feature>
<dbReference type="RefSeq" id="XP_005645359.1">
    <property type="nucleotide sequence ID" value="XM_005645302.1"/>
</dbReference>
<keyword evidence="5" id="KW-0472">Membrane</keyword>
<keyword evidence="4" id="KW-1133">Transmembrane helix</keyword>
<feature type="region of interest" description="Disordered" evidence="6">
    <location>
        <begin position="665"/>
        <end position="750"/>
    </location>
</feature>
<name>I0YQZ6_COCSC</name>